<reference evidence="2" key="1">
    <citation type="submission" date="2022-11" db="UniProtKB">
        <authorList>
            <consortium name="WormBaseParasite"/>
        </authorList>
    </citation>
    <scope>IDENTIFICATION</scope>
</reference>
<dbReference type="AlphaFoldDB" id="A0A914HBS8"/>
<protein>
    <submittedName>
        <fullName evidence="2">Uncharacterized protein</fullName>
    </submittedName>
</protein>
<name>A0A914HBS8_GLORO</name>
<dbReference type="Proteomes" id="UP000887572">
    <property type="component" value="Unplaced"/>
</dbReference>
<dbReference type="WBParaSite" id="Gr19_v10_g16063.t2">
    <property type="protein sequence ID" value="Gr19_v10_g16063.t2"/>
    <property type="gene ID" value="Gr19_v10_g16063"/>
</dbReference>
<keyword evidence="1" id="KW-1185">Reference proteome</keyword>
<sequence length="195" mass="22440">MPFVRTRGRPFGDDAQYLQNQSKIKPSTITLDYILQLHKAVLGNNVAAGRLRTCDLIVGEGEEAFVPWIGRVSRRHGDFVRRLYIELSCVIAASELAARTQFFWQALGRTTLYVYKSLSGVHEPPVTAVKLRESIDESDFIERIRQVIRDEVKELQMKERIKYAAKAQREISADKTSPAFSFRVHMNFSRLFDFL</sequence>
<organism evidence="1 2">
    <name type="scientific">Globodera rostochiensis</name>
    <name type="common">Golden nematode worm</name>
    <name type="synonym">Heterodera rostochiensis</name>
    <dbReference type="NCBI Taxonomy" id="31243"/>
    <lineage>
        <taxon>Eukaryota</taxon>
        <taxon>Metazoa</taxon>
        <taxon>Ecdysozoa</taxon>
        <taxon>Nematoda</taxon>
        <taxon>Chromadorea</taxon>
        <taxon>Rhabditida</taxon>
        <taxon>Tylenchina</taxon>
        <taxon>Tylenchomorpha</taxon>
        <taxon>Tylenchoidea</taxon>
        <taxon>Heteroderidae</taxon>
        <taxon>Heteroderinae</taxon>
        <taxon>Globodera</taxon>
    </lineage>
</organism>
<evidence type="ECO:0000313" key="2">
    <source>
        <dbReference type="WBParaSite" id="Gr19_v10_g16063.t2"/>
    </source>
</evidence>
<evidence type="ECO:0000313" key="1">
    <source>
        <dbReference type="Proteomes" id="UP000887572"/>
    </source>
</evidence>
<accession>A0A914HBS8</accession>
<proteinExistence type="predicted"/>